<dbReference type="EMBL" id="KZ613532">
    <property type="protein sequence ID" value="PMD13354.1"/>
    <property type="molecule type" value="Genomic_DNA"/>
</dbReference>
<dbReference type="Proteomes" id="UP000235672">
    <property type="component" value="Unassembled WGS sequence"/>
</dbReference>
<organism evidence="1 2">
    <name type="scientific">Hyaloscypha hepaticicola</name>
    <dbReference type="NCBI Taxonomy" id="2082293"/>
    <lineage>
        <taxon>Eukaryota</taxon>
        <taxon>Fungi</taxon>
        <taxon>Dikarya</taxon>
        <taxon>Ascomycota</taxon>
        <taxon>Pezizomycotina</taxon>
        <taxon>Leotiomycetes</taxon>
        <taxon>Helotiales</taxon>
        <taxon>Hyaloscyphaceae</taxon>
        <taxon>Hyaloscypha</taxon>
    </lineage>
</organism>
<dbReference type="GO" id="GO:0003676">
    <property type="term" value="F:nucleic acid binding"/>
    <property type="evidence" value="ECO:0007669"/>
    <property type="project" value="InterPro"/>
</dbReference>
<dbReference type="Gene3D" id="3.30.420.10">
    <property type="entry name" value="Ribonuclease H-like superfamily/Ribonuclease H"/>
    <property type="match status" value="1"/>
</dbReference>
<feature type="non-terminal residue" evidence="1">
    <location>
        <position position="1"/>
    </location>
</feature>
<dbReference type="OrthoDB" id="3563554at2759"/>
<dbReference type="InterPro" id="IPR012337">
    <property type="entry name" value="RNaseH-like_sf"/>
</dbReference>
<keyword evidence="2" id="KW-1185">Reference proteome</keyword>
<dbReference type="InterPro" id="IPR036397">
    <property type="entry name" value="RNaseH_sf"/>
</dbReference>
<gene>
    <name evidence="1" type="ORF">NA56DRAFT_585739</name>
</gene>
<evidence type="ECO:0000313" key="1">
    <source>
        <dbReference type="EMBL" id="PMD13354.1"/>
    </source>
</evidence>
<sequence>RPWNEISIDFIIGLLLYKNLIEDSDFNIILIIINWYSKMIRYITYNKIINSSEFIKLIWENIFLLFNIPNRIISD</sequence>
<name>A0A2J6PH65_9HELO</name>
<evidence type="ECO:0000313" key="2">
    <source>
        <dbReference type="Proteomes" id="UP000235672"/>
    </source>
</evidence>
<evidence type="ECO:0008006" key="3">
    <source>
        <dbReference type="Google" id="ProtNLM"/>
    </source>
</evidence>
<proteinExistence type="predicted"/>
<accession>A0A2J6PH65</accession>
<dbReference type="SUPFAM" id="SSF53098">
    <property type="entry name" value="Ribonuclease H-like"/>
    <property type="match status" value="1"/>
</dbReference>
<dbReference type="AlphaFoldDB" id="A0A2J6PH65"/>
<reference evidence="1 2" key="1">
    <citation type="submission" date="2016-05" db="EMBL/GenBank/DDBJ databases">
        <title>A degradative enzymes factory behind the ericoid mycorrhizal symbiosis.</title>
        <authorList>
            <consortium name="DOE Joint Genome Institute"/>
            <person name="Martino E."/>
            <person name="Morin E."/>
            <person name="Grelet G."/>
            <person name="Kuo A."/>
            <person name="Kohler A."/>
            <person name="Daghino S."/>
            <person name="Barry K."/>
            <person name="Choi C."/>
            <person name="Cichocki N."/>
            <person name="Clum A."/>
            <person name="Copeland A."/>
            <person name="Hainaut M."/>
            <person name="Haridas S."/>
            <person name="Labutti K."/>
            <person name="Lindquist E."/>
            <person name="Lipzen A."/>
            <person name="Khouja H.-R."/>
            <person name="Murat C."/>
            <person name="Ohm R."/>
            <person name="Olson A."/>
            <person name="Spatafora J."/>
            <person name="Veneault-Fourrey C."/>
            <person name="Henrissat B."/>
            <person name="Grigoriev I."/>
            <person name="Martin F."/>
            <person name="Perotto S."/>
        </authorList>
    </citation>
    <scope>NUCLEOTIDE SEQUENCE [LARGE SCALE GENOMIC DNA]</scope>
    <source>
        <strain evidence="1 2">UAMH 7357</strain>
    </source>
</reference>
<protein>
    <recommendedName>
        <fullName evidence="3">Integrase catalytic domain-containing protein</fullName>
    </recommendedName>
</protein>